<evidence type="ECO:0000256" key="3">
    <source>
        <dbReference type="ARBA" id="ARBA00022454"/>
    </source>
</evidence>
<evidence type="ECO:0000256" key="1">
    <source>
        <dbReference type="ARBA" id="ARBA00004286"/>
    </source>
</evidence>
<keyword evidence="3" id="KW-0158">Chromosome</keyword>
<name>A0ABD3X1T8_SINWO</name>
<dbReference type="InterPro" id="IPR000313">
    <property type="entry name" value="PWWP_dom"/>
</dbReference>
<dbReference type="Gene3D" id="2.30.30.140">
    <property type="match status" value="1"/>
</dbReference>
<dbReference type="EMBL" id="JBJQND010000004">
    <property type="protein sequence ID" value="KAL3878963.1"/>
    <property type="molecule type" value="Genomic_DNA"/>
</dbReference>
<protein>
    <recommendedName>
        <fullName evidence="5">Cytokine-like nuclear factor N-PAC</fullName>
    </recommendedName>
    <alternativeName>
        <fullName evidence="4">Glyoxylate reductase 1 homolog</fullName>
    </alternativeName>
</protein>
<comment type="similarity">
    <text evidence="2">Belongs to the HIBADH-related family. NP60 subfamily.</text>
</comment>
<dbReference type="InterPro" id="IPR008927">
    <property type="entry name" value="6-PGluconate_DH-like_C_sf"/>
</dbReference>
<dbReference type="PROSITE" id="PS00895">
    <property type="entry name" value="3_HYDROXYISOBUT_DH"/>
    <property type="match status" value="1"/>
</dbReference>
<dbReference type="PROSITE" id="PS50812">
    <property type="entry name" value="PWWP"/>
    <property type="match status" value="1"/>
</dbReference>
<dbReference type="PANTHER" id="PTHR43580">
    <property type="entry name" value="OXIDOREDUCTASE GLYR1-RELATED"/>
    <property type="match status" value="1"/>
</dbReference>
<comment type="caution">
    <text evidence="8">The sequence shown here is derived from an EMBL/GenBank/DDBJ whole genome shotgun (WGS) entry which is preliminary data.</text>
</comment>
<dbReference type="CDD" id="cd05836">
    <property type="entry name" value="PWWP_GLYR1"/>
    <property type="match status" value="1"/>
</dbReference>
<dbReference type="FunFam" id="3.40.50.720:FF:000058">
    <property type="entry name" value="Putative oxidoreductase GLYR1 homolog"/>
    <property type="match status" value="1"/>
</dbReference>
<evidence type="ECO:0000256" key="2">
    <source>
        <dbReference type="ARBA" id="ARBA00007598"/>
    </source>
</evidence>
<evidence type="ECO:0000259" key="7">
    <source>
        <dbReference type="PROSITE" id="PS50812"/>
    </source>
</evidence>
<reference evidence="8 9" key="1">
    <citation type="submission" date="2024-11" db="EMBL/GenBank/DDBJ databases">
        <title>Chromosome-level genome assembly of the freshwater bivalve Anodonta woodiana.</title>
        <authorList>
            <person name="Chen X."/>
        </authorList>
    </citation>
    <scope>NUCLEOTIDE SEQUENCE [LARGE SCALE GENOMIC DNA]</scope>
    <source>
        <strain evidence="8">MN2024</strain>
        <tissue evidence="8">Gills</tissue>
    </source>
</reference>
<feature type="region of interest" description="Disordered" evidence="6">
    <location>
        <begin position="230"/>
        <end position="253"/>
    </location>
</feature>
<proteinExistence type="inferred from homology"/>
<evidence type="ECO:0000256" key="6">
    <source>
        <dbReference type="SAM" id="MobiDB-lite"/>
    </source>
</evidence>
<dbReference type="Gene3D" id="1.10.1040.10">
    <property type="entry name" value="N-(1-d-carboxylethyl)-l-norvaline Dehydrogenase, domain 2"/>
    <property type="match status" value="1"/>
</dbReference>
<dbReference type="InterPro" id="IPR002204">
    <property type="entry name" value="3-OH-isobutyrate_DH-rel_CS"/>
</dbReference>
<dbReference type="Pfam" id="PF00855">
    <property type="entry name" value="PWWP"/>
    <property type="match status" value="1"/>
</dbReference>
<comment type="subcellular location">
    <subcellularLocation>
        <location evidence="1">Chromosome</location>
    </subcellularLocation>
</comment>
<evidence type="ECO:0000256" key="5">
    <source>
        <dbReference type="ARBA" id="ARBA00034140"/>
    </source>
</evidence>
<feature type="compositionally biased region" description="Polar residues" evidence="6">
    <location>
        <begin position="241"/>
        <end position="253"/>
    </location>
</feature>
<organism evidence="8 9">
    <name type="scientific">Sinanodonta woodiana</name>
    <name type="common">Chinese pond mussel</name>
    <name type="synonym">Anodonta woodiana</name>
    <dbReference type="NCBI Taxonomy" id="1069815"/>
    <lineage>
        <taxon>Eukaryota</taxon>
        <taxon>Metazoa</taxon>
        <taxon>Spiralia</taxon>
        <taxon>Lophotrochozoa</taxon>
        <taxon>Mollusca</taxon>
        <taxon>Bivalvia</taxon>
        <taxon>Autobranchia</taxon>
        <taxon>Heteroconchia</taxon>
        <taxon>Palaeoheterodonta</taxon>
        <taxon>Unionida</taxon>
        <taxon>Unionoidea</taxon>
        <taxon>Unionidae</taxon>
        <taxon>Unioninae</taxon>
        <taxon>Sinanodonta</taxon>
    </lineage>
</organism>
<feature type="domain" description="PWWP" evidence="7">
    <location>
        <begin position="7"/>
        <end position="66"/>
    </location>
</feature>
<dbReference type="InterPro" id="IPR051265">
    <property type="entry name" value="HIBADH-related_NP60_sf"/>
</dbReference>
<dbReference type="SMART" id="SM00293">
    <property type="entry name" value="PWWP"/>
    <property type="match status" value="1"/>
</dbReference>
<dbReference type="SUPFAM" id="SSF63748">
    <property type="entry name" value="Tudor/PWWP/MBT"/>
    <property type="match status" value="1"/>
</dbReference>
<dbReference type="GO" id="GO:0005694">
    <property type="term" value="C:chromosome"/>
    <property type="evidence" value="ECO:0007669"/>
    <property type="project" value="UniProtKB-SubCell"/>
</dbReference>
<dbReference type="InterPro" id="IPR035501">
    <property type="entry name" value="GLYR1_PWWP"/>
</dbReference>
<dbReference type="Proteomes" id="UP001634394">
    <property type="component" value="Unassembled WGS sequence"/>
</dbReference>
<evidence type="ECO:0000256" key="4">
    <source>
        <dbReference type="ARBA" id="ARBA00030287"/>
    </source>
</evidence>
<feature type="compositionally biased region" description="Basic and acidic residues" evidence="6">
    <location>
        <begin position="159"/>
        <end position="174"/>
    </location>
</feature>
<dbReference type="InterPro" id="IPR029154">
    <property type="entry name" value="HIBADH-like_NADP-bd"/>
</dbReference>
<dbReference type="Gene3D" id="3.40.50.720">
    <property type="entry name" value="NAD(P)-binding Rossmann-like Domain"/>
    <property type="match status" value="1"/>
</dbReference>
<dbReference type="Pfam" id="PF14833">
    <property type="entry name" value="NAD_binding_11"/>
    <property type="match status" value="1"/>
</dbReference>
<evidence type="ECO:0000313" key="9">
    <source>
        <dbReference type="Proteomes" id="UP001634394"/>
    </source>
</evidence>
<dbReference type="SUPFAM" id="SSF48179">
    <property type="entry name" value="6-phosphogluconate dehydrogenase C-terminal domain-like"/>
    <property type="match status" value="1"/>
</dbReference>
<evidence type="ECO:0000313" key="8">
    <source>
        <dbReference type="EMBL" id="KAL3878963.1"/>
    </source>
</evidence>
<keyword evidence="9" id="KW-1185">Reference proteome</keyword>
<dbReference type="InterPro" id="IPR036291">
    <property type="entry name" value="NAD(P)-bd_dom_sf"/>
</dbReference>
<dbReference type="PANTHER" id="PTHR43580:SF2">
    <property type="entry name" value="CYTOKINE-LIKE NUCLEAR FACTOR N-PAC"/>
    <property type="match status" value="1"/>
</dbReference>
<dbReference type="Pfam" id="PF03446">
    <property type="entry name" value="NAD_binding_2"/>
    <property type="match status" value="1"/>
</dbReference>
<feature type="region of interest" description="Disordered" evidence="6">
    <location>
        <begin position="119"/>
        <end position="176"/>
    </location>
</feature>
<sequence length="596" mass="65328">MASKFEIGDLVWAKMKGFPAWPGKVIEPKDELKTPMKKKNHHFIFFFGSENYAWIPEDSIFHYMSNKEKFLLTTRVPRGFKEAIEAMEDAVKALPEQSQIRMQDLPSIDEELAQIFPNKSFTAPARKAKETPVKKQRKSVDSALPRKRKSSGALNNEATENKTPEEVKKRKISEGGDGEVIENQEAETKPIKPKIKRDSFLRKTPMKRPSPLSPSQKIIKKARAVAKVTASPSMLHHKSPIHSTPINSPDKSNEAEVTSATKIKSRIIPELKVSEGEVTNDDMPVTSAATQIEESLLIKPVMKSVIPTPSRIGFLGLGIMGQGMVMNLLRSGHEVTVWNRTIVKCREFVKAGALKGNSPAEVVQSCDITFSCVSDSSAVKDLVFGNAGVLQGISPGKCYVEMSTIDEDTVQDAAEAITARGGVFLEAPVVGSRVPALEGQLVILAAGDRKLYDDCYSCFEALGKKSLYLGSDVGAAMRMKLIINMIMGTVMASLAEGMAMAEKVGLDQEDIAEVLSLGSLSCPTVIHKSQAILNQKYDPHFPLQHQQKDLRLALQLGDKVEQPLYVAAAANELYKKARRLGYGESDISAVFRAASA</sequence>
<accession>A0ABD3X1T8</accession>
<dbReference type="InterPro" id="IPR013328">
    <property type="entry name" value="6PGD_dom2"/>
</dbReference>
<dbReference type="SUPFAM" id="SSF51735">
    <property type="entry name" value="NAD(P)-binding Rossmann-fold domains"/>
    <property type="match status" value="1"/>
</dbReference>
<dbReference type="AlphaFoldDB" id="A0ABD3X1T8"/>
<dbReference type="GO" id="GO:0003682">
    <property type="term" value="F:chromatin binding"/>
    <property type="evidence" value="ECO:0007669"/>
    <property type="project" value="UniProtKB-ARBA"/>
</dbReference>
<dbReference type="InterPro" id="IPR006115">
    <property type="entry name" value="6PGDH_NADP-bd"/>
</dbReference>
<gene>
    <name evidence="8" type="ORF">ACJMK2_031286</name>
</gene>